<dbReference type="PROSITE" id="PS00041">
    <property type="entry name" value="HTH_ARAC_FAMILY_1"/>
    <property type="match status" value="1"/>
</dbReference>
<dbReference type="SUPFAM" id="SSF51215">
    <property type="entry name" value="Regulatory protein AraC"/>
    <property type="match status" value="1"/>
</dbReference>
<dbReference type="PANTHER" id="PTHR43280:SF26">
    <property type="entry name" value="ARAC-FAMILY TRANSCRIPTIONAL REGULATOR"/>
    <property type="match status" value="1"/>
</dbReference>
<dbReference type="PANTHER" id="PTHR43280">
    <property type="entry name" value="ARAC-FAMILY TRANSCRIPTIONAL REGULATOR"/>
    <property type="match status" value="1"/>
</dbReference>
<evidence type="ECO:0000256" key="1">
    <source>
        <dbReference type="ARBA" id="ARBA00023015"/>
    </source>
</evidence>
<keyword evidence="6" id="KW-1185">Reference proteome</keyword>
<proteinExistence type="predicted"/>
<dbReference type="InterPro" id="IPR037923">
    <property type="entry name" value="HTH-like"/>
</dbReference>
<dbReference type="AlphaFoldDB" id="A0A517DW20"/>
<dbReference type="GO" id="GO:0043565">
    <property type="term" value="F:sequence-specific DNA binding"/>
    <property type="evidence" value="ECO:0007669"/>
    <property type="project" value="InterPro"/>
</dbReference>
<keyword evidence="1" id="KW-0805">Transcription regulation</keyword>
<dbReference type="Proteomes" id="UP000320776">
    <property type="component" value="Chromosome"/>
</dbReference>
<dbReference type="Gene3D" id="1.10.10.60">
    <property type="entry name" value="Homeodomain-like"/>
    <property type="match status" value="2"/>
</dbReference>
<accession>A0A517DW20</accession>
<dbReference type="SMART" id="SM00342">
    <property type="entry name" value="HTH_ARAC"/>
    <property type="match status" value="1"/>
</dbReference>
<evidence type="ECO:0000259" key="4">
    <source>
        <dbReference type="PROSITE" id="PS01124"/>
    </source>
</evidence>
<dbReference type="InterPro" id="IPR003313">
    <property type="entry name" value="AraC-bd"/>
</dbReference>
<dbReference type="OrthoDB" id="1681793at2"/>
<evidence type="ECO:0000256" key="3">
    <source>
        <dbReference type="ARBA" id="ARBA00023163"/>
    </source>
</evidence>
<feature type="domain" description="HTH araC/xylS-type" evidence="4">
    <location>
        <begin position="137"/>
        <end position="235"/>
    </location>
</feature>
<keyword evidence="2" id="KW-0238">DNA-binding</keyword>
<dbReference type="EMBL" id="CP036259">
    <property type="protein sequence ID" value="QDR81554.1"/>
    <property type="molecule type" value="Genomic_DNA"/>
</dbReference>
<organism evidence="5 6">
    <name type="scientific">Sporomusa termitida</name>
    <dbReference type="NCBI Taxonomy" id="2377"/>
    <lineage>
        <taxon>Bacteria</taxon>
        <taxon>Bacillati</taxon>
        <taxon>Bacillota</taxon>
        <taxon>Negativicutes</taxon>
        <taxon>Selenomonadales</taxon>
        <taxon>Sporomusaceae</taxon>
        <taxon>Sporomusa</taxon>
    </lineage>
</organism>
<dbReference type="GO" id="GO:0003700">
    <property type="term" value="F:DNA-binding transcription factor activity"/>
    <property type="evidence" value="ECO:0007669"/>
    <property type="project" value="InterPro"/>
</dbReference>
<name>A0A517DW20_9FIRM</name>
<dbReference type="PROSITE" id="PS01124">
    <property type="entry name" value="HTH_ARAC_FAMILY_2"/>
    <property type="match status" value="1"/>
</dbReference>
<dbReference type="InterPro" id="IPR009057">
    <property type="entry name" value="Homeodomain-like_sf"/>
</dbReference>
<sequence>MKQICSTLAEKIQFMDIEHTHSHSFGHLILPLQGTLRLASGQRSLLLDYHHVLFLPPECEHSYYSKDRNEFLVFYIPYTLLSPNCADDDVKYLEFDDRWRALRFLMLNECEAEKTSTAALNQLLYYSFQLIQQQQEYPSVRYLHNHYHTSISLQTLAALEHYHAGYYSQWFQKKMGVSVQTYLQKLRLLAAKRLLRETNYSILAIAQQVGYEHQASLTRLFKQWEGLTPQAYRKDSVNK</sequence>
<reference evidence="5 6" key="1">
    <citation type="submission" date="2019-02" db="EMBL/GenBank/DDBJ databases">
        <title>Closed genome of Sporomusa termitida DSM 4440.</title>
        <authorList>
            <person name="Poehlein A."/>
            <person name="Daniel R."/>
        </authorList>
    </citation>
    <scope>NUCLEOTIDE SEQUENCE [LARGE SCALE GENOMIC DNA]</scope>
    <source>
        <strain evidence="5 6">DSM 4440</strain>
    </source>
</reference>
<evidence type="ECO:0000256" key="2">
    <source>
        <dbReference type="ARBA" id="ARBA00023125"/>
    </source>
</evidence>
<protein>
    <submittedName>
        <fullName evidence="5">HTH-type transcriptional activator RhaR</fullName>
    </submittedName>
</protein>
<dbReference type="Pfam" id="PF12833">
    <property type="entry name" value="HTH_18"/>
    <property type="match status" value="1"/>
</dbReference>
<dbReference type="Pfam" id="PF02311">
    <property type="entry name" value="AraC_binding"/>
    <property type="match status" value="1"/>
</dbReference>
<evidence type="ECO:0000313" key="6">
    <source>
        <dbReference type="Proteomes" id="UP000320776"/>
    </source>
</evidence>
<dbReference type="InterPro" id="IPR018060">
    <property type="entry name" value="HTH_AraC"/>
</dbReference>
<dbReference type="RefSeq" id="WP_144351033.1">
    <property type="nucleotide sequence ID" value="NZ_CP036259.1"/>
</dbReference>
<evidence type="ECO:0000313" key="5">
    <source>
        <dbReference type="EMBL" id="QDR81554.1"/>
    </source>
</evidence>
<gene>
    <name evidence="5" type="primary">rhaR_10</name>
    <name evidence="5" type="ORF">SPTER_29400</name>
</gene>
<dbReference type="SUPFAM" id="SSF46689">
    <property type="entry name" value="Homeodomain-like"/>
    <property type="match status" value="2"/>
</dbReference>
<keyword evidence="3" id="KW-0804">Transcription</keyword>
<dbReference type="KEGG" id="sted:SPTER_29400"/>
<dbReference type="InterPro" id="IPR018062">
    <property type="entry name" value="HTH_AraC-typ_CS"/>
</dbReference>